<dbReference type="Pfam" id="PF00356">
    <property type="entry name" value="LacI"/>
    <property type="match status" value="1"/>
</dbReference>
<keyword evidence="2" id="KW-0238">DNA-binding</keyword>
<dbReference type="InterPro" id="IPR028082">
    <property type="entry name" value="Peripla_BP_I"/>
</dbReference>
<gene>
    <name evidence="5" type="ORF">K7G82_17090</name>
</gene>
<sequence>MAKRTGQVRAITLKQVAEAAGVHASTVSRALNPATRSMVVPEVVDRVLAAANALGYRPNLLAAGLRTGRSHLIGALVPDIANTVFSPILSGASDRLASDGYSIVVADVGTNPARHLELANQLVARRIDGFILATVSRDDPVVDFCLDQHLPAVLVNRAEERRRISAVVSDDALGMQLAVDHLVELGHARIGHLAGPETISTGFLRRKGFYDALEVHGLPAGDYPCEAAAAYNREEGAKAARRLLDAAPGITAIVAANDLLALGAYDVAAERGLSVPGDLSIVGHNDMPLVDMVAPPLTTVRISHREIGRAAADLLLQQLTGGESSTRNVVLAPALIVRGSTAPPRAQSRLRNQQRGAG</sequence>
<dbReference type="EMBL" id="JAINVV010000008">
    <property type="protein sequence ID" value="MBY8824024.1"/>
    <property type="molecule type" value="Genomic_DNA"/>
</dbReference>
<dbReference type="Pfam" id="PF13377">
    <property type="entry name" value="Peripla_BP_3"/>
    <property type="match status" value="1"/>
</dbReference>
<keyword evidence="1" id="KW-0805">Transcription regulation</keyword>
<reference evidence="5 6" key="1">
    <citation type="submission" date="2021-08" db="EMBL/GenBank/DDBJ databases">
        <authorList>
            <person name="Tuo L."/>
        </authorList>
    </citation>
    <scope>NUCLEOTIDE SEQUENCE [LARGE SCALE GENOMIC DNA]</scope>
    <source>
        <strain evidence="5 6">JCM 31229</strain>
    </source>
</reference>
<dbReference type="Gene3D" id="3.40.50.2300">
    <property type="match status" value="2"/>
</dbReference>
<accession>A0ABS7PVL2</accession>
<evidence type="ECO:0000256" key="2">
    <source>
        <dbReference type="ARBA" id="ARBA00023125"/>
    </source>
</evidence>
<dbReference type="PROSITE" id="PS50932">
    <property type="entry name" value="HTH_LACI_2"/>
    <property type="match status" value="1"/>
</dbReference>
<dbReference type="CDD" id="cd06267">
    <property type="entry name" value="PBP1_LacI_sugar_binding-like"/>
    <property type="match status" value="1"/>
</dbReference>
<evidence type="ECO:0000313" key="5">
    <source>
        <dbReference type="EMBL" id="MBY8824024.1"/>
    </source>
</evidence>
<dbReference type="InterPro" id="IPR010982">
    <property type="entry name" value="Lambda_DNA-bd_dom_sf"/>
</dbReference>
<comment type="caution">
    <text evidence="5">The sequence shown here is derived from an EMBL/GenBank/DDBJ whole genome shotgun (WGS) entry which is preliminary data.</text>
</comment>
<dbReference type="InterPro" id="IPR000843">
    <property type="entry name" value="HTH_LacI"/>
</dbReference>
<dbReference type="SUPFAM" id="SSF47413">
    <property type="entry name" value="lambda repressor-like DNA-binding domains"/>
    <property type="match status" value="1"/>
</dbReference>
<dbReference type="Proteomes" id="UP000706039">
    <property type="component" value="Unassembled WGS sequence"/>
</dbReference>
<dbReference type="PANTHER" id="PTHR30146">
    <property type="entry name" value="LACI-RELATED TRANSCRIPTIONAL REPRESSOR"/>
    <property type="match status" value="1"/>
</dbReference>
<dbReference type="CDD" id="cd01392">
    <property type="entry name" value="HTH_LacI"/>
    <property type="match status" value="1"/>
</dbReference>
<evidence type="ECO:0000256" key="1">
    <source>
        <dbReference type="ARBA" id="ARBA00023015"/>
    </source>
</evidence>
<evidence type="ECO:0000259" key="4">
    <source>
        <dbReference type="PROSITE" id="PS50932"/>
    </source>
</evidence>
<proteinExistence type="predicted"/>
<dbReference type="SMART" id="SM00354">
    <property type="entry name" value="HTH_LACI"/>
    <property type="match status" value="1"/>
</dbReference>
<dbReference type="SUPFAM" id="SSF53822">
    <property type="entry name" value="Periplasmic binding protein-like I"/>
    <property type="match status" value="1"/>
</dbReference>
<protein>
    <submittedName>
        <fullName evidence="5">LacI family transcriptional regulator</fullName>
    </submittedName>
</protein>
<organism evidence="5 6">
    <name type="scientific">Sphingomonas colocasiae</name>
    <dbReference type="NCBI Taxonomy" id="1848973"/>
    <lineage>
        <taxon>Bacteria</taxon>
        <taxon>Pseudomonadati</taxon>
        <taxon>Pseudomonadota</taxon>
        <taxon>Alphaproteobacteria</taxon>
        <taxon>Sphingomonadales</taxon>
        <taxon>Sphingomonadaceae</taxon>
        <taxon>Sphingomonas</taxon>
    </lineage>
</organism>
<keyword evidence="3" id="KW-0804">Transcription</keyword>
<feature type="domain" description="HTH lacI-type" evidence="4">
    <location>
        <begin position="11"/>
        <end position="67"/>
    </location>
</feature>
<keyword evidence="6" id="KW-1185">Reference proteome</keyword>
<dbReference type="Gene3D" id="1.10.260.40">
    <property type="entry name" value="lambda repressor-like DNA-binding domains"/>
    <property type="match status" value="1"/>
</dbReference>
<dbReference type="RefSeq" id="WP_222991122.1">
    <property type="nucleotide sequence ID" value="NZ_JAINVV010000008.1"/>
</dbReference>
<name>A0ABS7PVL2_9SPHN</name>
<evidence type="ECO:0000313" key="6">
    <source>
        <dbReference type="Proteomes" id="UP000706039"/>
    </source>
</evidence>
<dbReference type="InterPro" id="IPR046335">
    <property type="entry name" value="LacI/GalR-like_sensor"/>
</dbReference>
<evidence type="ECO:0000256" key="3">
    <source>
        <dbReference type="ARBA" id="ARBA00023163"/>
    </source>
</evidence>
<dbReference type="PANTHER" id="PTHR30146:SF138">
    <property type="entry name" value="TRANSCRIPTIONAL REGULATORY PROTEIN"/>
    <property type="match status" value="1"/>
</dbReference>